<dbReference type="GO" id="GO:0006633">
    <property type="term" value="P:fatty acid biosynthetic process"/>
    <property type="evidence" value="ECO:0007669"/>
    <property type="project" value="TreeGrafter"/>
</dbReference>
<evidence type="ECO:0000313" key="2">
    <source>
        <dbReference type="EMBL" id="MXP65925.1"/>
    </source>
</evidence>
<keyword evidence="3" id="KW-1185">Reference proteome</keyword>
<evidence type="ECO:0000313" key="3">
    <source>
        <dbReference type="Proteomes" id="UP000460715"/>
    </source>
</evidence>
<feature type="domain" description="MaoC-like" evidence="1">
    <location>
        <begin position="42"/>
        <end position="146"/>
    </location>
</feature>
<dbReference type="PANTHER" id="PTHR43437:SF3">
    <property type="entry name" value="HYDROXYACYL-THIOESTER DEHYDRATASE TYPE 2, MITOCHONDRIAL"/>
    <property type="match status" value="1"/>
</dbReference>
<gene>
    <name evidence="2" type="ORF">E0493_21490</name>
</gene>
<dbReference type="GO" id="GO:0019171">
    <property type="term" value="F:(3R)-hydroxyacyl-[acyl-carrier-protein] dehydratase activity"/>
    <property type="evidence" value="ECO:0007669"/>
    <property type="project" value="TreeGrafter"/>
</dbReference>
<sequence length="176" mass="19182">MVPWGWPIACRAAASAPRSRASKSCRRRNSAMDSVTRLAAGDQVEFHRAISAADIRAFAELSGDHDPVHVDEDFARTTAFGRCIAHGAHVMALVSAASSLMSRRAVERGCAGTPVSAGYDRIRFTHPVFAGDALTVRYTVEEVEESPGRTRSRFEVVNQDGRLCLTGTHILRWVEG</sequence>
<dbReference type="InterPro" id="IPR002539">
    <property type="entry name" value="MaoC-like_dom"/>
</dbReference>
<proteinExistence type="predicted"/>
<dbReference type="Gene3D" id="3.10.129.10">
    <property type="entry name" value="Hotdog Thioesterase"/>
    <property type="match status" value="1"/>
</dbReference>
<dbReference type="AlphaFoldDB" id="A0A845BFY8"/>
<dbReference type="PANTHER" id="PTHR43437">
    <property type="entry name" value="HYDROXYACYL-THIOESTER DEHYDRATASE TYPE 2, MITOCHONDRIAL-RELATED"/>
    <property type="match status" value="1"/>
</dbReference>
<reference evidence="2 3" key="1">
    <citation type="submission" date="2019-03" db="EMBL/GenBank/DDBJ databases">
        <title>Roseomonas sp. a novel Roseomonas species isolated from Sea whip Gorgonian.</title>
        <authorList>
            <person name="Li F."/>
            <person name="Pan X."/>
            <person name="Huang S."/>
            <person name="Li Z."/>
            <person name="Meng B."/>
        </authorList>
    </citation>
    <scope>NUCLEOTIDE SEQUENCE [LARGE SCALE GENOMIC DNA]</scope>
    <source>
        <strain evidence="2 3">M0104</strain>
    </source>
</reference>
<dbReference type="InterPro" id="IPR050965">
    <property type="entry name" value="UPF0336/Enoyl-CoA_hydratase"/>
</dbReference>
<organism evidence="2 3">
    <name type="scientific">Teichococcus coralli</name>
    <dbReference type="NCBI Taxonomy" id="2545983"/>
    <lineage>
        <taxon>Bacteria</taxon>
        <taxon>Pseudomonadati</taxon>
        <taxon>Pseudomonadota</taxon>
        <taxon>Alphaproteobacteria</taxon>
        <taxon>Acetobacterales</taxon>
        <taxon>Roseomonadaceae</taxon>
        <taxon>Roseomonas</taxon>
    </lineage>
</organism>
<comment type="caution">
    <text evidence="2">The sequence shown here is derived from an EMBL/GenBank/DDBJ whole genome shotgun (WGS) entry which is preliminary data.</text>
</comment>
<dbReference type="Proteomes" id="UP000460715">
    <property type="component" value="Unassembled WGS sequence"/>
</dbReference>
<dbReference type="SUPFAM" id="SSF54637">
    <property type="entry name" value="Thioesterase/thiol ester dehydrase-isomerase"/>
    <property type="match status" value="1"/>
</dbReference>
<dbReference type="Pfam" id="PF01575">
    <property type="entry name" value="MaoC_dehydratas"/>
    <property type="match status" value="1"/>
</dbReference>
<dbReference type="InterPro" id="IPR029069">
    <property type="entry name" value="HotDog_dom_sf"/>
</dbReference>
<evidence type="ECO:0000259" key="1">
    <source>
        <dbReference type="Pfam" id="PF01575"/>
    </source>
</evidence>
<accession>A0A845BFY8</accession>
<dbReference type="CDD" id="cd03449">
    <property type="entry name" value="R_hydratase"/>
    <property type="match status" value="1"/>
</dbReference>
<name>A0A845BFY8_9PROT</name>
<dbReference type="EMBL" id="SNVJ01000031">
    <property type="protein sequence ID" value="MXP65925.1"/>
    <property type="molecule type" value="Genomic_DNA"/>
</dbReference>
<protein>
    <submittedName>
        <fullName evidence="2">MaoC family dehydratase</fullName>
    </submittedName>
</protein>